<keyword evidence="3" id="KW-1185">Reference proteome</keyword>
<evidence type="ECO:0000313" key="3">
    <source>
        <dbReference type="Proteomes" id="UP000217199"/>
    </source>
</evidence>
<dbReference type="PANTHER" id="PTHR39214:SF1">
    <property type="entry name" value="MICROBODY (PEROXISOME) BIOGENESIS PROTEIN PEROXIN 8 (EUROFUNG)"/>
    <property type="match status" value="1"/>
</dbReference>
<dbReference type="InterPro" id="IPR055334">
    <property type="entry name" value="PEX8-like"/>
</dbReference>
<dbReference type="Proteomes" id="UP000217199">
    <property type="component" value="Unassembled WGS sequence"/>
</dbReference>
<protein>
    <submittedName>
        <fullName evidence="2">Peroxisomal membrane</fullName>
    </submittedName>
</protein>
<dbReference type="STRING" id="2282107.A0A286UCM2"/>
<accession>A0A286UCM2</accession>
<dbReference type="InParanoid" id="A0A286UCM2"/>
<sequence length="833" mass="92390">MSVDKGYLNLLAHLRQPKSTLSEETLHSAICHYLIQSSPTPLVESILASPRWQSTPVSLKSTLGLGNSFKSAAYLKWQDLKKSERGFFDVSISSEFTTWTRDILNGSKDGPALLRISIRQVEEELVIAFAEIMDLIFRSNSDPWANEFEKEKVNNNDKANISVLLAANYFVNISDSALSALKLQPLATLCLSTIDHAFLSGKYLQKASLLPNGQESSSTPYSELKKDIDTITQSAEFTHVASVCKLLTRIVDLLTNHAYRSKSKKELWDLCSNITTLTRALCQQVDTDWRTSRLAEVDSEDQLDENLRSISKSIWTILKTQLFATLMLQQSTLTCILFLPPPSTSTGTSVNTTQTHAAATLARTILQTLCYFSFVLSAFGGVSSGAGGAGSKDSAFPELKRVFYMTLDILSSPSPPLPFSSTSTSLDKEVEHRCEKVIKELVEWEFDKIILNPSSNSTRTKLKVGRSYIEARKSFILCCMEQLIPLLRDEFIETTVLPFCQPHLSDPTNRETYESAHSVMLAIFAAHAEKSQSPGVISNSTEKEAEIKTGVGIDATEKGKGVDRTPSTTNLATRLVPGYARLLLENAKEGGLTVSQLRLAYAALVRSTYMTHTNPVLNQQRNRSTTTKNTFQDVLSKVGLGPARTGTTSDGSLSLTWLCVEQLLQAIHDQRNQQEGRDQRLVKRAERKEELTPLALHLTLISLLPSLIHTHTHTISLPTTFSSTNTDTTTKVNTNTSNSTQLNLLTHYLTTLSDLITAHPSHPERCVLVENVFEEIQERVLSSGGPGGEEEVLRWWFGCCERWGVEGRGERAERADSEEAEGEEGDEREEGRL</sequence>
<gene>
    <name evidence="2" type="ORF">PNOK_0733800</name>
</gene>
<dbReference type="EMBL" id="NBII01000007">
    <property type="protein sequence ID" value="PAV17274.1"/>
    <property type="molecule type" value="Genomic_DNA"/>
</dbReference>
<dbReference type="OrthoDB" id="2357318at2759"/>
<evidence type="ECO:0000313" key="2">
    <source>
        <dbReference type="EMBL" id="PAV17274.1"/>
    </source>
</evidence>
<feature type="compositionally biased region" description="Acidic residues" evidence="1">
    <location>
        <begin position="818"/>
        <end position="833"/>
    </location>
</feature>
<feature type="compositionally biased region" description="Basic and acidic residues" evidence="1">
    <location>
        <begin position="807"/>
        <end position="817"/>
    </location>
</feature>
<reference evidence="2 3" key="1">
    <citation type="journal article" date="2017" name="Mol. Ecol.">
        <title>Comparative and population genomic landscape of Phellinus noxius: A hypervariable fungus causing root rot in trees.</title>
        <authorList>
            <person name="Chung C.L."/>
            <person name="Lee T.J."/>
            <person name="Akiba M."/>
            <person name="Lee H.H."/>
            <person name="Kuo T.H."/>
            <person name="Liu D."/>
            <person name="Ke H.M."/>
            <person name="Yokoi T."/>
            <person name="Roa M.B."/>
            <person name="Lu M.J."/>
            <person name="Chang Y.Y."/>
            <person name="Ann P.J."/>
            <person name="Tsai J.N."/>
            <person name="Chen C.Y."/>
            <person name="Tzean S.S."/>
            <person name="Ota Y."/>
            <person name="Hattori T."/>
            <person name="Sahashi N."/>
            <person name="Liou R.F."/>
            <person name="Kikuchi T."/>
            <person name="Tsai I.J."/>
        </authorList>
    </citation>
    <scope>NUCLEOTIDE SEQUENCE [LARGE SCALE GENOMIC DNA]</scope>
    <source>
        <strain evidence="2 3">FFPRI411160</strain>
    </source>
</reference>
<proteinExistence type="predicted"/>
<comment type="caution">
    <text evidence="2">The sequence shown here is derived from an EMBL/GenBank/DDBJ whole genome shotgun (WGS) entry which is preliminary data.</text>
</comment>
<dbReference type="AlphaFoldDB" id="A0A286UCM2"/>
<feature type="region of interest" description="Disordered" evidence="1">
    <location>
        <begin position="807"/>
        <end position="833"/>
    </location>
</feature>
<name>A0A286UCM2_9AGAM</name>
<evidence type="ECO:0000256" key="1">
    <source>
        <dbReference type="SAM" id="MobiDB-lite"/>
    </source>
</evidence>
<organism evidence="2 3">
    <name type="scientific">Pyrrhoderma noxium</name>
    <dbReference type="NCBI Taxonomy" id="2282107"/>
    <lineage>
        <taxon>Eukaryota</taxon>
        <taxon>Fungi</taxon>
        <taxon>Dikarya</taxon>
        <taxon>Basidiomycota</taxon>
        <taxon>Agaricomycotina</taxon>
        <taxon>Agaricomycetes</taxon>
        <taxon>Hymenochaetales</taxon>
        <taxon>Hymenochaetaceae</taxon>
        <taxon>Pyrrhoderma</taxon>
    </lineage>
</organism>
<dbReference type="PANTHER" id="PTHR39214">
    <property type="entry name" value="MICROBODY (PEROXISOME) BIOGENESIS PROTEIN PEROXIN 8 (EUROFUNG)"/>
    <property type="match status" value="1"/>
</dbReference>